<feature type="compositionally biased region" description="Low complexity" evidence="1">
    <location>
        <begin position="83"/>
        <end position="98"/>
    </location>
</feature>
<proteinExistence type="predicted"/>
<dbReference type="EMBL" id="BMAV01015110">
    <property type="protein sequence ID" value="GFY64155.1"/>
    <property type="molecule type" value="Genomic_DNA"/>
</dbReference>
<organism evidence="2 3">
    <name type="scientific">Trichonephila inaurata madagascariensis</name>
    <dbReference type="NCBI Taxonomy" id="2747483"/>
    <lineage>
        <taxon>Eukaryota</taxon>
        <taxon>Metazoa</taxon>
        <taxon>Ecdysozoa</taxon>
        <taxon>Arthropoda</taxon>
        <taxon>Chelicerata</taxon>
        <taxon>Arachnida</taxon>
        <taxon>Araneae</taxon>
        <taxon>Araneomorphae</taxon>
        <taxon>Entelegynae</taxon>
        <taxon>Araneoidea</taxon>
        <taxon>Nephilidae</taxon>
        <taxon>Trichonephila</taxon>
        <taxon>Trichonephila inaurata</taxon>
    </lineage>
</organism>
<keyword evidence="3" id="KW-1185">Reference proteome</keyword>
<dbReference type="AlphaFoldDB" id="A0A8X6Y4C7"/>
<name>A0A8X6Y4C7_9ARAC</name>
<protein>
    <submittedName>
        <fullName evidence="2">Uncharacterized protein</fullName>
    </submittedName>
</protein>
<evidence type="ECO:0000313" key="2">
    <source>
        <dbReference type="EMBL" id="GFY64155.1"/>
    </source>
</evidence>
<reference evidence="2" key="1">
    <citation type="submission" date="2020-08" db="EMBL/GenBank/DDBJ databases">
        <title>Multicomponent nature underlies the extraordinary mechanical properties of spider dragline silk.</title>
        <authorList>
            <person name="Kono N."/>
            <person name="Nakamura H."/>
            <person name="Mori M."/>
            <person name="Yoshida Y."/>
            <person name="Ohtoshi R."/>
            <person name="Malay A.D."/>
            <person name="Moran D.A.P."/>
            <person name="Tomita M."/>
            <person name="Numata K."/>
            <person name="Arakawa K."/>
        </authorList>
    </citation>
    <scope>NUCLEOTIDE SEQUENCE</scope>
</reference>
<sequence length="105" mass="11490">QQMAPLAKGNPAIKTPTQASRVFAPPPQPVNANTNPNLERPFYLLNSGTANRDLTHSVTTANHIAPYPHQVSAHLTQFRSQTPRHLLSPPPLRLLRLPASQSGNF</sequence>
<comment type="caution">
    <text evidence="2">The sequence shown here is derived from an EMBL/GenBank/DDBJ whole genome shotgun (WGS) entry which is preliminary data.</text>
</comment>
<dbReference type="Proteomes" id="UP000886998">
    <property type="component" value="Unassembled WGS sequence"/>
</dbReference>
<evidence type="ECO:0000256" key="1">
    <source>
        <dbReference type="SAM" id="MobiDB-lite"/>
    </source>
</evidence>
<gene>
    <name evidence="2" type="ORF">TNIN_75521</name>
</gene>
<feature type="region of interest" description="Disordered" evidence="1">
    <location>
        <begin position="1"/>
        <end position="42"/>
    </location>
</feature>
<evidence type="ECO:0000313" key="3">
    <source>
        <dbReference type="Proteomes" id="UP000886998"/>
    </source>
</evidence>
<feature type="non-terminal residue" evidence="2">
    <location>
        <position position="1"/>
    </location>
</feature>
<feature type="region of interest" description="Disordered" evidence="1">
    <location>
        <begin position="83"/>
        <end position="105"/>
    </location>
</feature>
<accession>A0A8X6Y4C7</accession>